<dbReference type="AlphaFoldDB" id="A0A1M4Y217"/>
<dbReference type="RefSeq" id="WP_073248858.1">
    <property type="nucleotide sequence ID" value="NZ_FQVG01000028.1"/>
</dbReference>
<protein>
    <submittedName>
        <fullName evidence="1">Uncharacterized protein</fullName>
    </submittedName>
</protein>
<proteinExistence type="predicted"/>
<sequence>MKYVIYVLSIALITAFLIIYGRAKEYYLPTELTNKLYIKCRDKILKYLSKNKSATYKELEREIEGVTAKVFWSRKVMTVLDSKKMVKGIIDSLLKQDKIQILESDGKKLVVLK</sequence>
<dbReference type="EMBL" id="FQVG01000028">
    <property type="protein sequence ID" value="SHE99755.1"/>
    <property type="molecule type" value="Genomic_DNA"/>
</dbReference>
<accession>A0A1M4Y217</accession>
<evidence type="ECO:0000313" key="2">
    <source>
        <dbReference type="Proteomes" id="UP000184423"/>
    </source>
</evidence>
<keyword evidence="2" id="KW-1185">Reference proteome</keyword>
<name>A0A1M4Y217_9CLOT</name>
<organism evidence="1 2">
    <name type="scientific">Caloramator proteoclasticus DSM 10124</name>
    <dbReference type="NCBI Taxonomy" id="1121262"/>
    <lineage>
        <taxon>Bacteria</taxon>
        <taxon>Bacillati</taxon>
        <taxon>Bacillota</taxon>
        <taxon>Clostridia</taxon>
        <taxon>Eubacteriales</taxon>
        <taxon>Clostridiaceae</taxon>
        <taxon>Caloramator</taxon>
    </lineage>
</organism>
<evidence type="ECO:0000313" key="1">
    <source>
        <dbReference type="EMBL" id="SHE99755.1"/>
    </source>
</evidence>
<dbReference type="Proteomes" id="UP000184423">
    <property type="component" value="Unassembled WGS sequence"/>
</dbReference>
<gene>
    <name evidence="1" type="ORF">SAMN02746091_01553</name>
</gene>
<reference evidence="2" key="1">
    <citation type="submission" date="2016-11" db="EMBL/GenBank/DDBJ databases">
        <authorList>
            <person name="Varghese N."/>
            <person name="Submissions S."/>
        </authorList>
    </citation>
    <scope>NUCLEOTIDE SEQUENCE [LARGE SCALE GENOMIC DNA]</scope>
    <source>
        <strain evidence="2">DSM 10124</strain>
    </source>
</reference>